<accession>A0ABS8CK26</accession>
<dbReference type="PANTHER" id="PTHR33371">
    <property type="entry name" value="INTERMEMBRANE PHOSPHOLIPID TRANSPORT SYSTEM BINDING PROTEIN MLAD-RELATED"/>
    <property type="match status" value="1"/>
</dbReference>
<evidence type="ECO:0000259" key="1">
    <source>
        <dbReference type="Pfam" id="PF02470"/>
    </source>
</evidence>
<name>A0ABS8CK26_9RHOB</name>
<dbReference type="InterPro" id="IPR003399">
    <property type="entry name" value="Mce/MlaD"/>
</dbReference>
<dbReference type="RefSeq" id="WP_226934651.1">
    <property type="nucleotide sequence ID" value="NZ_JACDXX010000005.1"/>
</dbReference>
<reference evidence="2 3" key="1">
    <citation type="submission" date="2020-07" db="EMBL/GenBank/DDBJ databases">
        <title>Pseudogemmobacter sp. nov., isolated from poultry manure in Taiwan.</title>
        <authorList>
            <person name="Lin S.-Y."/>
            <person name="Tang Y.-S."/>
            <person name="Young C.-C."/>
        </authorList>
    </citation>
    <scope>NUCLEOTIDE SEQUENCE [LARGE SCALE GENOMIC DNA]</scope>
    <source>
        <strain evidence="2 3">CC-YST710</strain>
    </source>
</reference>
<dbReference type="PANTHER" id="PTHR33371:SF4">
    <property type="entry name" value="INTERMEMBRANE PHOSPHOLIPID TRANSPORT SYSTEM BINDING PROTEIN MLAD"/>
    <property type="match status" value="1"/>
</dbReference>
<evidence type="ECO:0000313" key="2">
    <source>
        <dbReference type="EMBL" id="MCB5409744.1"/>
    </source>
</evidence>
<evidence type="ECO:0000313" key="3">
    <source>
        <dbReference type="Proteomes" id="UP001198571"/>
    </source>
</evidence>
<sequence>MSRFGAEVLTGAVVLVVAAGFAVYAASGAGLGLGGEKTYPLSASFRAVDGIRAGSEVRLAGLKVGTITELKLNPQTFFADATIQMREGIELPVDSAILISQDGLLGGSYVEIRPGGMLENLGPGDEIEDTQGSVSLISLFMKFVGGSGGDKSAETSVDGASEG</sequence>
<feature type="domain" description="Mce/MlaD" evidence="1">
    <location>
        <begin position="38"/>
        <end position="115"/>
    </location>
</feature>
<dbReference type="InterPro" id="IPR052336">
    <property type="entry name" value="MlaD_Phospholipid_Transporter"/>
</dbReference>
<gene>
    <name evidence="2" type="primary">mlaD</name>
    <name evidence="2" type="ORF">H0485_06985</name>
</gene>
<keyword evidence="3" id="KW-1185">Reference proteome</keyword>
<protein>
    <submittedName>
        <fullName evidence="2">Outer membrane lipid asymmetry maintenance protein MlaD</fullName>
    </submittedName>
</protein>
<organism evidence="2 3">
    <name type="scientific">Pseudogemmobacter faecipullorum</name>
    <dbReference type="NCBI Taxonomy" id="2755041"/>
    <lineage>
        <taxon>Bacteria</taxon>
        <taxon>Pseudomonadati</taxon>
        <taxon>Pseudomonadota</taxon>
        <taxon>Alphaproteobacteria</taxon>
        <taxon>Rhodobacterales</taxon>
        <taxon>Paracoccaceae</taxon>
        <taxon>Pseudogemmobacter</taxon>
    </lineage>
</organism>
<proteinExistence type="predicted"/>
<dbReference type="EMBL" id="JACDXX010000005">
    <property type="protein sequence ID" value="MCB5409744.1"/>
    <property type="molecule type" value="Genomic_DNA"/>
</dbReference>
<dbReference type="NCBIfam" id="TIGR04430">
    <property type="entry name" value="OM_asym_MlaD"/>
    <property type="match status" value="1"/>
</dbReference>
<comment type="caution">
    <text evidence="2">The sequence shown here is derived from an EMBL/GenBank/DDBJ whole genome shotgun (WGS) entry which is preliminary data.</text>
</comment>
<dbReference type="InterPro" id="IPR030970">
    <property type="entry name" value="ABC_MlaD"/>
</dbReference>
<dbReference type="Proteomes" id="UP001198571">
    <property type="component" value="Unassembled WGS sequence"/>
</dbReference>
<dbReference type="Pfam" id="PF02470">
    <property type="entry name" value="MlaD"/>
    <property type="match status" value="1"/>
</dbReference>